<evidence type="ECO:0000313" key="11">
    <source>
        <dbReference type="EMBL" id="KAF1692243.1"/>
    </source>
</evidence>
<dbReference type="Gene3D" id="1.20.1420.30">
    <property type="entry name" value="NCX, central ion-binding region"/>
    <property type="match status" value="2"/>
</dbReference>
<feature type="transmembrane region" description="Helical" evidence="9">
    <location>
        <begin position="157"/>
        <end position="176"/>
    </location>
</feature>
<organism evidence="11 12">
    <name type="scientific">Pseudoxanthomonas daejeonensis</name>
    <dbReference type="NCBI Taxonomy" id="266062"/>
    <lineage>
        <taxon>Bacteria</taxon>
        <taxon>Pseudomonadati</taxon>
        <taxon>Pseudomonadota</taxon>
        <taxon>Gammaproteobacteria</taxon>
        <taxon>Lysobacterales</taxon>
        <taxon>Lysobacteraceae</taxon>
        <taxon>Pseudoxanthomonas</taxon>
    </lineage>
</organism>
<dbReference type="PANTHER" id="PTHR31503:SF22">
    <property type="entry name" value="VACUOLAR CALCIUM ION TRANSPORTER"/>
    <property type="match status" value="1"/>
</dbReference>
<comment type="caution">
    <text evidence="11">The sequence shown here is derived from an EMBL/GenBank/DDBJ whole genome shotgun (WGS) entry which is preliminary data.</text>
</comment>
<name>A0ABQ6Z457_9GAMM</name>
<feature type="transmembrane region" description="Helical" evidence="9">
    <location>
        <begin position="239"/>
        <end position="261"/>
    </location>
</feature>
<feature type="transmembrane region" description="Helical" evidence="9">
    <location>
        <begin position="331"/>
        <end position="351"/>
    </location>
</feature>
<keyword evidence="2 9" id="KW-0813">Transport</keyword>
<evidence type="ECO:0000256" key="5">
    <source>
        <dbReference type="ARBA" id="ARBA00022837"/>
    </source>
</evidence>
<feature type="transmembrane region" description="Helical" evidence="9">
    <location>
        <begin position="205"/>
        <end position="227"/>
    </location>
</feature>
<dbReference type="InterPro" id="IPR004798">
    <property type="entry name" value="CAX-like"/>
</dbReference>
<evidence type="ECO:0000259" key="10">
    <source>
        <dbReference type="Pfam" id="PF01699"/>
    </source>
</evidence>
<keyword evidence="8 9" id="KW-0472">Membrane</keyword>
<dbReference type="NCBIfam" id="TIGR00378">
    <property type="entry name" value="cax"/>
    <property type="match status" value="1"/>
</dbReference>
<feature type="transmembrane region" description="Helical" evidence="9">
    <location>
        <begin position="88"/>
        <end position="106"/>
    </location>
</feature>
<feature type="domain" description="Sodium/calcium exchanger membrane region" evidence="10">
    <location>
        <begin position="22"/>
        <end position="175"/>
    </location>
</feature>
<dbReference type="RefSeq" id="WP_162411394.1">
    <property type="nucleotide sequence ID" value="NZ_PDWN01000017.1"/>
</dbReference>
<keyword evidence="3 9" id="KW-0109">Calcium transport</keyword>
<dbReference type="InterPro" id="IPR004713">
    <property type="entry name" value="CaH_exchang"/>
</dbReference>
<keyword evidence="5 9" id="KW-0106">Calcium</keyword>
<dbReference type="Proteomes" id="UP000788419">
    <property type="component" value="Unassembled WGS sequence"/>
</dbReference>
<dbReference type="InterPro" id="IPR044880">
    <property type="entry name" value="NCX_ion-bd_dom_sf"/>
</dbReference>
<keyword evidence="12" id="KW-1185">Reference proteome</keyword>
<dbReference type="Pfam" id="PF01699">
    <property type="entry name" value="Na_Ca_ex"/>
    <property type="match status" value="2"/>
</dbReference>
<feature type="transmembrane region" description="Helical" evidence="9">
    <location>
        <begin position="303"/>
        <end position="324"/>
    </location>
</feature>
<feature type="transmembrane region" description="Helical" evidence="9">
    <location>
        <begin position="127"/>
        <end position="145"/>
    </location>
</feature>
<reference evidence="11 12" key="1">
    <citation type="submission" date="2017-10" db="EMBL/GenBank/DDBJ databases">
        <title>Whole genome sequencing of members of genus Pseudoxanthomonas.</title>
        <authorList>
            <person name="Kumar S."/>
            <person name="Bansal K."/>
            <person name="Kaur A."/>
            <person name="Patil P."/>
            <person name="Sharma S."/>
            <person name="Patil P.B."/>
        </authorList>
    </citation>
    <scope>NUCLEOTIDE SEQUENCE [LARGE SCALE GENOMIC DNA]</scope>
    <source>
        <strain evidence="11 12">DSM 17801</strain>
    </source>
</reference>
<protein>
    <recommendedName>
        <fullName evidence="9">Ca(2+)/H(+) antiporter</fullName>
    </recommendedName>
</protein>
<comment type="function">
    <text evidence="9">Ca(+)/H(+) antiporter that extrudes calcium in exchange for external protons.</text>
</comment>
<dbReference type="EMBL" id="PDWN01000017">
    <property type="protein sequence ID" value="KAF1692243.1"/>
    <property type="molecule type" value="Genomic_DNA"/>
</dbReference>
<feature type="transmembrane region" description="Helical" evidence="9">
    <location>
        <begin position="273"/>
        <end position="297"/>
    </location>
</feature>
<keyword evidence="6 9" id="KW-1133">Transmembrane helix</keyword>
<proteinExistence type="inferred from homology"/>
<feature type="transmembrane region" description="Helical" evidence="9">
    <location>
        <begin position="53"/>
        <end position="76"/>
    </location>
</feature>
<accession>A0ABQ6Z457</accession>
<sequence length="356" mass="36703">MKWLLVLVPLAIVLEHFAPGNALLIFAVAALGIVPLAAIMAQATGSLATRLGAGLGGLLNATFGNAAELIIALAALRAGLHDMVKASLAGTIIGNILFVLGVAMVVGGIRHGDQTYDARAARTQATMLTLAVIALILPAAYLGLVPKAEAQMGSLSALIACIMLAVYVANVAFTLVRSRADASANHAQAGHGDLHHGPQWSPRKALAVLFAVTIGIVWLSEILVGTVEAASEAMGFSDAFTGVFVLAVIGGAAEQATAIVAARQNRMDLSMSITLGASVQLALLVAPLLVLLSFFMGPQPMDLVFGPGLVLTILFSVIIAGQVASDGRTDWLRGIQLLAVYVILASVFFFVPDVVA</sequence>
<dbReference type="InterPro" id="IPR004837">
    <property type="entry name" value="NaCa_Exmemb"/>
</dbReference>
<dbReference type="PANTHER" id="PTHR31503">
    <property type="entry name" value="VACUOLAR CALCIUM ION TRANSPORTER"/>
    <property type="match status" value="1"/>
</dbReference>
<evidence type="ECO:0000256" key="9">
    <source>
        <dbReference type="RuleBase" id="RU365028"/>
    </source>
</evidence>
<evidence type="ECO:0000256" key="3">
    <source>
        <dbReference type="ARBA" id="ARBA00022568"/>
    </source>
</evidence>
<comment type="similarity">
    <text evidence="9">Belongs to the Ca(2+):cation antiporter (CaCA) (TC 2.A.19) family.</text>
</comment>
<evidence type="ECO:0000256" key="8">
    <source>
        <dbReference type="ARBA" id="ARBA00023136"/>
    </source>
</evidence>
<evidence type="ECO:0000313" key="12">
    <source>
        <dbReference type="Proteomes" id="UP000788419"/>
    </source>
</evidence>
<comment type="subcellular location">
    <subcellularLocation>
        <location evidence="1">Endomembrane system</location>
        <topology evidence="1">Multi-pass membrane protein</topology>
    </subcellularLocation>
</comment>
<evidence type="ECO:0000256" key="1">
    <source>
        <dbReference type="ARBA" id="ARBA00004127"/>
    </source>
</evidence>
<feature type="domain" description="Sodium/calcium exchanger membrane region" evidence="10">
    <location>
        <begin position="205"/>
        <end position="349"/>
    </location>
</feature>
<evidence type="ECO:0000256" key="6">
    <source>
        <dbReference type="ARBA" id="ARBA00022989"/>
    </source>
</evidence>
<keyword evidence="4 9" id="KW-0812">Transmembrane</keyword>
<gene>
    <name evidence="11" type="primary">cax</name>
    <name evidence="11" type="ORF">CSC65_14880</name>
</gene>
<evidence type="ECO:0000256" key="2">
    <source>
        <dbReference type="ARBA" id="ARBA00022448"/>
    </source>
</evidence>
<comment type="caution">
    <text evidence="9">Lacks conserved residue(s) required for the propagation of feature annotation.</text>
</comment>
<evidence type="ECO:0000256" key="4">
    <source>
        <dbReference type="ARBA" id="ARBA00022692"/>
    </source>
</evidence>
<feature type="transmembrane region" description="Helical" evidence="9">
    <location>
        <begin position="20"/>
        <end position="41"/>
    </location>
</feature>
<keyword evidence="9" id="KW-0050">Antiport</keyword>
<keyword evidence="7 9" id="KW-0406">Ion transport</keyword>
<evidence type="ECO:0000256" key="7">
    <source>
        <dbReference type="ARBA" id="ARBA00023065"/>
    </source>
</evidence>